<dbReference type="EMBL" id="KU529793">
    <property type="protein sequence ID" value="AMQ35956.1"/>
    <property type="molecule type" value="Genomic_DNA"/>
</dbReference>
<dbReference type="EMBL" id="KU529794">
    <property type="protein sequence ID" value="AMQ36073.1"/>
    <property type="molecule type" value="Genomic_DNA"/>
</dbReference>
<dbReference type="Pfam" id="PF05883">
    <property type="entry name" value="Baculo_RING"/>
    <property type="match status" value="1"/>
</dbReference>
<evidence type="ECO:0000313" key="4">
    <source>
        <dbReference type="EMBL" id="AMQ36073.1"/>
    </source>
</evidence>
<dbReference type="InterPro" id="IPR008573">
    <property type="entry name" value="Baculovirus_U-box/Ring-like"/>
</dbReference>
<organism evidence="2">
    <name type="scientific">Plutella xylostella granulovirus</name>
    <dbReference type="NCBI Taxonomy" id="98383"/>
    <lineage>
        <taxon>Viruses</taxon>
        <taxon>Viruses incertae sedis</taxon>
        <taxon>Naldaviricetes</taxon>
        <taxon>Lefavirales</taxon>
        <taxon>Baculoviridae</taxon>
        <taxon>Betabaculovirus</taxon>
        <taxon>Betabaculovirus pluxylostellae</taxon>
    </lineage>
</organism>
<reference evidence="2" key="1">
    <citation type="submission" date="2016-01" db="EMBL/GenBank/DDBJ databases">
        <title>Complete Genome Sequences of Four Plutella xylostella Granulovirus Isolates.</title>
        <authorList>
            <person name="Spence R.J."/>
            <person name="Noune C."/>
            <person name="Hauxwell C."/>
        </authorList>
    </citation>
    <scope>NUCLEOTIDE SEQUENCE</scope>
    <source>
        <strain evidence="1">PxGV_C</strain>
        <strain evidence="2">PxGV_K</strain>
        <strain evidence="3">PxGV_M</strain>
        <strain evidence="4">PxGV_T</strain>
    </source>
</reference>
<evidence type="ECO:0000313" key="2">
    <source>
        <dbReference type="EMBL" id="AMQ35839.1"/>
    </source>
</evidence>
<dbReference type="EMBL" id="KU529791">
    <property type="protein sequence ID" value="AMQ35722.1"/>
    <property type="molecule type" value="Genomic_DNA"/>
</dbReference>
<evidence type="ECO:0000313" key="3">
    <source>
        <dbReference type="EMBL" id="AMQ35956.1"/>
    </source>
</evidence>
<accession>A0A142DW71</accession>
<dbReference type="EMBL" id="KU529792">
    <property type="protein sequence ID" value="AMQ35839.1"/>
    <property type="molecule type" value="Genomic_DNA"/>
</dbReference>
<proteinExistence type="predicted"/>
<gene>
    <name evidence="2" type="primary">PxGV-Korf110</name>
    <name evidence="1" type="synonym">PxGV-Corf110</name>
    <name evidence="3" type="synonym">PxGV-Morf110</name>
    <name evidence="4" type="synonym">PxGV-Torf110</name>
</gene>
<evidence type="ECO:0000313" key="1">
    <source>
        <dbReference type="EMBL" id="AMQ35722.1"/>
    </source>
</evidence>
<protein>
    <submittedName>
        <fullName evidence="1">PxGV-Corf110 protein</fullName>
    </submittedName>
    <submittedName>
        <fullName evidence="2">PxGV-Korf110 protein</fullName>
    </submittedName>
    <submittedName>
        <fullName evidence="3">PxGV-Morf110 protein</fullName>
    </submittedName>
    <submittedName>
        <fullName evidence="4">PxGV-Torf110 protein</fullName>
    </submittedName>
</protein>
<sequence length="137" mass="16077">MACLVSTFKLSCTKEDIENIINSQFEYLECAICCSAIDENHKGVINITSTGMADLEHLFCMDCHLKFLKKDPYKRDIMYRHTYPFESDEDAREFIKRSKAYIIEEKNDNKVNEFTNTIKDTLIAKYVDEELNFAMFK</sequence>
<name>A0A142DW71_9BBAC</name>